<evidence type="ECO:0000313" key="1">
    <source>
        <dbReference type="EMBL" id="KAE9047144.1"/>
    </source>
</evidence>
<evidence type="ECO:0000313" key="2">
    <source>
        <dbReference type="EMBL" id="KAE9051842.1"/>
    </source>
</evidence>
<evidence type="ECO:0000313" key="6">
    <source>
        <dbReference type="Proteomes" id="UP000435112"/>
    </source>
</evidence>
<proteinExistence type="predicted"/>
<evidence type="ECO:0000313" key="3">
    <source>
        <dbReference type="EMBL" id="KAE9358551.1"/>
    </source>
</evidence>
<name>A0A6A4G1A9_9STRA</name>
<evidence type="ECO:0000313" key="5">
    <source>
        <dbReference type="Proteomes" id="UP000434957"/>
    </source>
</evidence>
<dbReference type="EMBL" id="QXFV01000031">
    <property type="protein sequence ID" value="KAE9051842.1"/>
    <property type="molecule type" value="Genomic_DNA"/>
</dbReference>
<sequence length="49" mass="5764">MFARARVNSFVRRWKFSSHGFDKLVVIADYTLTSFFNPTHRLSSEIIDV</sequence>
<protein>
    <submittedName>
        <fullName evidence="3">Uncharacterized protein</fullName>
    </submittedName>
</protein>
<organism evidence="3 5">
    <name type="scientific">Phytophthora rubi</name>
    <dbReference type="NCBI Taxonomy" id="129364"/>
    <lineage>
        <taxon>Eukaryota</taxon>
        <taxon>Sar</taxon>
        <taxon>Stramenopiles</taxon>
        <taxon>Oomycota</taxon>
        <taxon>Peronosporomycetes</taxon>
        <taxon>Peronosporales</taxon>
        <taxon>Peronosporaceae</taxon>
        <taxon>Phytophthora</taxon>
    </lineage>
</organism>
<dbReference type="Proteomes" id="UP000429607">
    <property type="component" value="Unassembled WGS sequence"/>
</dbReference>
<dbReference type="Proteomes" id="UP000434957">
    <property type="component" value="Unassembled WGS sequence"/>
</dbReference>
<dbReference type="EMBL" id="QXFT01000032">
    <property type="protein sequence ID" value="KAE9358551.1"/>
    <property type="molecule type" value="Genomic_DNA"/>
</dbReference>
<accession>A0A6A4G1A9</accession>
<keyword evidence="5" id="KW-1185">Reference proteome</keyword>
<dbReference type="EMBL" id="QXFU01000034">
    <property type="protein sequence ID" value="KAE9047144.1"/>
    <property type="molecule type" value="Genomic_DNA"/>
</dbReference>
<gene>
    <name evidence="2" type="ORF">PR001_g1047</name>
    <name evidence="1" type="ORF">PR002_g1185</name>
    <name evidence="3" type="ORF">PR003_g1189</name>
</gene>
<dbReference type="Proteomes" id="UP000435112">
    <property type="component" value="Unassembled WGS sequence"/>
</dbReference>
<evidence type="ECO:0000313" key="4">
    <source>
        <dbReference type="Proteomes" id="UP000429607"/>
    </source>
</evidence>
<dbReference type="AlphaFoldDB" id="A0A6A4G1A9"/>
<comment type="caution">
    <text evidence="3">The sequence shown here is derived from an EMBL/GenBank/DDBJ whole genome shotgun (WGS) entry which is preliminary data.</text>
</comment>
<reference evidence="3 5" key="1">
    <citation type="submission" date="2018-08" db="EMBL/GenBank/DDBJ databases">
        <title>Genomic investigation of the strawberry pathogen Phytophthora fragariae indicates pathogenicity is determined by transcriptional variation in three key races.</title>
        <authorList>
            <person name="Adams T.M."/>
            <person name="Armitage A.D."/>
            <person name="Sobczyk M.K."/>
            <person name="Bates H.J."/>
            <person name="Dunwell J.M."/>
            <person name="Nellist C.F."/>
            <person name="Harrison R.J."/>
        </authorList>
    </citation>
    <scope>NUCLEOTIDE SEQUENCE [LARGE SCALE GENOMIC DNA]</scope>
    <source>
        <strain evidence="2 4">SCRP249</strain>
        <strain evidence="1 6">SCRP324</strain>
        <strain evidence="3 5">SCRP333</strain>
    </source>
</reference>